<evidence type="ECO:0000313" key="17">
    <source>
        <dbReference type="Proteomes" id="UP000363661"/>
    </source>
</evidence>
<evidence type="ECO:0000313" key="14">
    <source>
        <dbReference type="EMBL" id="CUQ84187.1"/>
    </source>
</evidence>
<evidence type="ECO:0000313" key="15">
    <source>
        <dbReference type="EMBL" id="VUW94646.1"/>
    </source>
</evidence>
<dbReference type="InterPro" id="IPR004643">
    <property type="entry name" value="Fe-S_L-Ser_bsu"/>
</dbReference>
<protein>
    <recommendedName>
        <fullName evidence="11">L-serine deaminase</fullName>
    </recommendedName>
</protein>
<evidence type="ECO:0000256" key="9">
    <source>
        <dbReference type="ARBA" id="ARBA00023239"/>
    </source>
</evidence>
<evidence type="ECO:0000256" key="11">
    <source>
        <dbReference type="PIRNR" id="PIRNR036692"/>
    </source>
</evidence>
<dbReference type="Gene3D" id="3.30.70.260">
    <property type="match status" value="1"/>
</dbReference>
<keyword evidence="6 11" id="KW-0479">Metal-binding</keyword>
<evidence type="ECO:0000259" key="13">
    <source>
        <dbReference type="PROSITE" id="PS51671"/>
    </source>
</evidence>
<dbReference type="SUPFAM" id="SSF55021">
    <property type="entry name" value="ACT-like"/>
    <property type="match status" value="1"/>
</dbReference>
<name>A0A174X9V6_9FIRM</name>
<evidence type="ECO:0000256" key="4">
    <source>
        <dbReference type="ARBA" id="ARBA00022432"/>
    </source>
</evidence>
<gene>
    <name evidence="14" type="primary">sdhB</name>
    <name evidence="14" type="ORF">ERS852502_00864</name>
    <name evidence="15" type="ORF">RTSSTS7063_00331</name>
</gene>
<sequence length="222" mass="24459">MSFISVFDVMGPNMIGPSSSHTAGAARIAYLAQKMINGPLAKVEFILYGSFARTYHGHGTDRALLGGIMGFSTDDMRIRNSFEIATENGLKYSFTPNEEETDIHPNTVDIIMTNTAGQEMTIRGESLGGGKVHITQINHVEVDFTGEYSAIIVVQKDVPGVVAWITSCLSDRRVNIAFMRLFRESKGHTAYTIVESDGKLPEEIADTIRQNEHVLDVMVVQM</sequence>
<dbReference type="OrthoDB" id="9813137at2"/>
<dbReference type="AlphaFoldDB" id="A0A174X9V6"/>
<evidence type="ECO:0000256" key="2">
    <source>
        <dbReference type="ARBA" id="ARBA00004742"/>
    </source>
</evidence>
<evidence type="ECO:0000313" key="16">
    <source>
        <dbReference type="Proteomes" id="UP000078383"/>
    </source>
</evidence>
<comment type="catalytic activity">
    <reaction evidence="10 11 12">
        <text>L-serine = pyruvate + NH4(+)</text>
        <dbReference type="Rhea" id="RHEA:19169"/>
        <dbReference type="ChEBI" id="CHEBI:15361"/>
        <dbReference type="ChEBI" id="CHEBI:28938"/>
        <dbReference type="ChEBI" id="CHEBI:33384"/>
        <dbReference type="EC" id="4.3.1.17"/>
    </reaction>
</comment>
<dbReference type="EMBL" id="CABHNA010000024">
    <property type="protein sequence ID" value="VUW94646.1"/>
    <property type="molecule type" value="Genomic_DNA"/>
</dbReference>
<dbReference type="UniPathway" id="UPA00138"/>
<dbReference type="PANTHER" id="PTHR30182">
    <property type="entry name" value="L-SERINE DEHYDRATASE"/>
    <property type="match status" value="1"/>
</dbReference>
<evidence type="ECO:0000256" key="7">
    <source>
        <dbReference type="ARBA" id="ARBA00023004"/>
    </source>
</evidence>
<dbReference type="GO" id="GO:0003941">
    <property type="term" value="F:L-serine ammonia-lyase activity"/>
    <property type="evidence" value="ECO:0007669"/>
    <property type="project" value="UniProtKB-UniRule"/>
</dbReference>
<evidence type="ECO:0000256" key="1">
    <source>
        <dbReference type="ARBA" id="ARBA00001966"/>
    </source>
</evidence>
<dbReference type="InterPro" id="IPR002912">
    <property type="entry name" value="ACT_dom"/>
</dbReference>
<evidence type="ECO:0000256" key="8">
    <source>
        <dbReference type="ARBA" id="ARBA00023014"/>
    </source>
</evidence>
<comment type="cofactor">
    <cofactor evidence="1 12">
        <name>[4Fe-4S] cluster</name>
        <dbReference type="ChEBI" id="CHEBI:49883"/>
    </cofactor>
</comment>
<organism evidence="14 16">
    <name type="scientific">[Ruminococcus] torques</name>
    <dbReference type="NCBI Taxonomy" id="33039"/>
    <lineage>
        <taxon>Bacteria</taxon>
        <taxon>Bacillati</taxon>
        <taxon>Bacillota</taxon>
        <taxon>Clostridia</taxon>
        <taxon>Lachnospirales</taxon>
        <taxon>Lachnospiraceae</taxon>
        <taxon>Mediterraneibacter</taxon>
    </lineage>
</organism>
<keyword evidence="5 11" id="KW-0004">4Fe-4S</keyword>
<dbReference type="PANTHER" id="PTHR30182:SF12">
    <property type="entry name" value="L-SERINE DEHYDRATASE, BETA CHAIN-RELATED"/>
    <property type="match status" value="1"/>
</dbReference>
<dbReference type="CDD" id="cd04903">
    <property type="entry name" value="ACT_LSD"/>
    <property type="match status" value="1"/>
</dbReference>
<accession>A0A174X9V6</accession>
<keyword evidence="17" id="KW-1185">Reference proteome</keyword>
<dbReference type="Pfam" id="PF03315">
    <property type="entry name" value="SDH_beta"/>
    <property type="match status" value="1"/>
</dbReference>
<dbReference type="GO" id="GO:0051539">
    <property type="term" value="F:4 iron, 4 sulfur cluster binding"/>
    <property type="evidence" value="ECO:0007669"/>
    <property type="project" value="UniProtKB-UniRule"/>
</dbReference>
<dbReference type="GO" id="GO:0006094">
    <property type="term" value="P:gluconeogenesis"/>
    <property type="evidence" value="ECO:0007669"/>
    <property type="project" value="UniProtKB-UniRule"/>
</dbReference>
<dbReference type="Gene3D" id="3.30.1330.90">
    <property type="entry name" value="D-3-phosphoglycerate dehydrogenase, domain 3"/>
    <property type="match status" value="1"/>
</dbReference>
<dbReference type="PROSITE" id="PS51671">
    <property type="entry name" value="ACT"/>
    <property type="match status" value="1"/>
</dbReference>
<keyword evidence="8 11" id="KW-0411">Iron-sulfur</keyword>
<dbReference type="InterPro" id="IPR029009">
    <property type="entry name" value="ASB_dom_sf"/>
</dbReference>
<keyword evidence="7 11" id="KW-0408">Iron</keyword>
<evidence type="ECO:0000256" key="5">
    <source>
        <dbReference type="ARBA" id="ARBA00022485"/>
    </source>
</evidence>
<keyword evidence="9 11" id="KW-0456">Lyase</keyword>
<dbReference type="EMBL" id="CZBX01000003">
    <property type="protein sequence ID" value="CUQ84187.1"/>
    <property type="molecule type" value="Genomic_DNA"/>
</dbReference>
<reference evidence="15 17" key="2">
    <citation type="submission" date="2019-07" db="EMBL/GenBank/DDBJ databases">
        <authorList>
            <person name="Hibberd C M."/>
            <person name="Gehrig L. J."/>
            <person name="Chang H.-W."/>
            <person name="Venkatesh S."/>
        </authorList>
    </citation>
    <scope>NUCLEOTIDE SEQUENCE [LARGE SCALE GENOMIC DNA]</scope>
    <source>
        <strain evidence="15">Ruminococcus_torques_SSTS_Bg7063</strain>
    </source>
</reference>
<dbReference type="PIRSF" id="PIRSF036692">
    <property type="entry name" value="SDH_B"/>
    <property type="match status" value="1"/>
</dbReference>
<dbReference type="Proteomes" id="UP000078383">
    <property type="component" value="Unassembled WGS sequence"/>
</dbReference>
<dbReference type="GeneID" id="303258100"/>
<dbReference type="SUPFAM" id="SSF143548">
    <property type="entry name" value="Serine metabolism enzymes domain"/>
    <property type="match status" value="1"/>
</dbReference>
<reference evidence="14 16" key="1">
    <citation type="submission" date="2015-09" db="EMBL/GenBank/DDBJ databases">
        <authorList>
            <consortium name="Pathogen Informatics"/>
        </authorList>
    </citation>
    <scope>NUCLEOTIDE SEQUENCE [LARGE SCALE GENOMIC DNA]</scope>
    <source>
        <strain evidence="14 16">2789STDY5834889</strain>
    </source>
</reference>
<dbReference type="Proteomes" id="UP000363661">
    <property type="component" value="Unassembled WGS sequence"/>
</dbReference>
<dbReference type="NCBIfam" id="TIGR00719">
    <property type="entry name" value="sda_beta"/>
    <property type="match status" value="1"/>
</dbReference>
<evidence type="ECO:0000256" key="3">
    <source>
        <dbReference type="ARBA" id="ARBA00008636"/>
    </source>
</evidence>
<evidence type="ECO:0000256" key="10">
    <source>
        <dbReference type="ARBA" id="ARBA00049406"/>
    </source>
</evidence>
<dbReference type="InterPro" id="IPR005131">
    <property type="entry name" value="Ser_deHydtase_bsu"/>
</dbReference>
<proteinExistence type="inferred from homology"/>
<evidence type="ECO:0000256" key="6">
    <source>
        <dbReference type="ARBA" id="ARBA00022723"/>
    </source>
</evidence>
<comment type="pathway">
    <text evidence="2 11">Carbohydrate biosynthesis; gluconeogenesis.</text>
</comment>
<feature type="domain" description="ACT" evidence="13">
    <location>
        <begin position="150"/>
        <end position="222"/>
    </location>
</feature>
<dbReference type="InterPro" id="IPR045865">
    <property type="entry name" value="ACT-like_dom_sf"/>
</dbReference>
<comment type="similarity">
    <text evidence="3 11 12">Belongs to the iron-sulfur dependent L-serine dehydratase family.</text>
</comment>
<evidence type="ECO:0000256" key="12">
    <source>
        <dbReference type="RuleBase" id="RU366059"/>
    </source>
</evidence>
<dbReference type="GO" id="GO:0046872">
    <property type="term" value="F:metal ion binding"/>
    <property type="evidence" value="ECO:0007669"/>
    <property type="project" value="UniProtKB-UniRule"/>
</dbReference>
<dbReference type="InterPro" id="IPR051318">
    <property type="entry name" value="Fe-S_L-Ser"/>
</dbReference>
<dbReference type="RefSeq" id="WP_020437103.1">
    <property type="nucleotide sequence ID" value="NZ_CABHNA010000024.1"/>
</dbReference>
<keyword evidence="4 11" id="KW-0312">Gluconeogenesis</keyword>